<keyword evidence="3" id="KW-1185">Reference proteome</keyword>
<evidence type="ECO:0000313" key="3">
    <source>
        <dbReference type="Proteomes" id="UP000031982"/>
    </source>
</evidence>
<feature type="region of interest" description="Disordered" evidence="1">
    <location>
        <begin position="1"/>
        <end position="26"/>
    </location>
</feature>
<organism evidence="2 3">
    <name type="scientific">Bacillus badius</name>
    <dbReference type="NCBI Taxonomy" id="1455"/>
    <lineage>
        <taxon>Bacteria</taxon>
        <taxon>Bacillati</taxon>
        <taxon>Bacillota</taxon>
        <taxon>Bacilli</taxon>
        <taxon>Bacillales</taxon>
        <taxon>Bacillaceae</taxon>
        <taxon>Pseudobacillus</taxon>
    </lineage>
</organism>
<comment type="caution">
    <text evidence="2">The sequence shown here is derived from an EMBL/GenBank/DDBJ whole genome shotgun (WGS) entry which is preliminary data.</text>
</comment>
<accession>A0ABR5AWZ0</accession>
<reference evidence="2 3" key="1">
    <citation type="submission" date="2015-01" db="EMBL/GenBank/DDBJ databases">
        <title>Genome Assembly of Bacillus badius MTCC 1458.</title>
        <authorList>
            <person name="Verma A."/>
            <person name="Khatri I."/>
            <person name="Mual P."/>
            <person name="Subramanian S."/>
            <person name="Krishnamurthi S."/>
        </authorList>
    </citation>
    <scope>NUCLEOTIDE SEQUENCE [LARGE SCALE GENOMIC DNA]</scope>
    <source>
        <strain evidence="2 3">MTCC 1458</strain>
    </source>
</reference>
<sequence>MRLLRSGKSTGAEVGEGPREEGHLSANNLAGRCPCLFRMESDAVSPLL</sequence>
<gene>
    <name evidence="2" type="ORF">SD77_4418</name>
</gene>
<evidence type="ECO:0000256" key="1">
    <source>
        <dbReference type="SAM" id="MobiDB-lite"/>
    </source>
</evidence>
<evidence type="ECO:0008006" key="4">
    <source>
        <dbReference type="Google" id="ProtNLM"/>
    </source>
</evidence>
<dbReference type="Proteomes" id="UP000031982">
    <property type="component" value="Unassembled WGS sequence"/>
</dbReference>
<dbReference type="EMBL" id="JXLP01000009">
    <property type="protein sequence ID" value="KIL78738.1"/>
    <property type="molecule type" value="Genomic_DNA"/>
</dbReference>
<evidence type="ECO:0000313" key="2">
    <source>
        <dbReference type="EMBL" id="KIL78738.1"/>
    </source>
</evidence>
<protein>
    <recommendedName>
        <fullName evidence="4">Ribose 5-phosphate isomerase B</fullName>
    </recommendedName>
</protein>
<proteinExistence type="predicted"/>
<name>A0ABR5AWZ0_BACBA</name>